<feature type="transmembrane region" description="Helical" evidence="1">
    <location>
        <begin position="42"/>
        <end position="63"/>
    </location>
</feature>
<dbReference type="STRING" id="1538463.B0T36_10900"/>
<evidence type="ECO:0000313" key="3">
    <source>
        <dbReference type="Proteomes" id="UP000188836"/>
    </source>
</evidence>
<keyword evidence="1" id="KW-1133">Transmembrane helix</keyword>
<evidence type="ECO:0008006" key="4">
    <source>
        <dbReference type="Google" id="ProtNLM"/>
    </source>
</evidence>
<proteinExistence type="predicted"/>
<dbReference type="AlphaFoldDB" id="A0A1V2TCF6"/>
<feature type="transmembrane region" description="Helical" evidence="1">
    <location>
        <begin position="18"/>
        <end position="36"/>
    </location>
</feature>
<evidence type="ECO:0000256" key="1">
    <source>
        <dbReference type="SAM" id="Phobius"/>
    </source>
</evidence>
<keyword evidence="1" id="KW-0812">Transmembrane</keyword>
<comment type="caution">
    <text evidence="2">The sequence shown here is derived from an EMBL/GenBank/DDBJ whole genome shotgun (WGS) entry which is preliminary data.</text>
</comment>
<accession>A0A1V2TCF6</accession>
<sequence>MTGTPDVLFAEPGGRWRTVAYGPALCLAVLIAELITDSPVPWFGLLFCATLLAGFVALQVVAARRHASVELTSDALRNGTETVPLSTIDAVLPEADEQSWDDEPWDKARTLGELTGIPRRRTGIGLRRTDGEVVRAWARDHRGLRAALDAALDRPAVDPVANDLAGENGSQR</sequence>
<gene>
    <name evidence="2" type="ORF">B0T46_19655</name>
</gene>
<reference evidence="2 3" key="1">
    <citation type="journal article" date="2016" name="Antonie Van Leeuwenhoek">
        <title>Nocardia donostiensis sp. nov., isolated from human respiratory specimens.</title>
        <authorList>
            <person name="Ercibengoa M."/>
            <person name="Bell M."/>
            <person name="Marimon J.M."/>
            <person name="Humrighouse B."/>
            <person name="Klenk H.P."/>
            <person name="Potter G."/>
            <person name="Perez-Trallero E."/>
        </authorList>
    </citation>
    <scope>NUCLEOTIDE SEQUENCE [LARGE SCALE GENOMIC DNA]</scope>
    <source>
        <strain evidence="2 3">X1655</strain>
    </source>
</reference>
<dbReference type="OrthoDB" id="4773470at2"/>
<evidence type="ECO:0000313" key="2">
    <source>
        <dbReference type="EMBL" id="ONM47184.1"/>
    </source>
</evidence>
<dbReference type="RefSeq" id="WP_077119505.1">
    <property type="nucleotide sequence ID" value="NZ_LOKT01000006.1"/>
</dbReference>
<keyword evidence="1" id="KW-0472">Membrane</keyword>
<protein>
    <recommendedName>
        <fullName evidence="4">DUF3093 domain-containing protein</fullName>
    </recommendedName>
</protein>
<dbReference type="Proteomes" id="UP000188836">
    <property type="component" value="Unassembled WGS sequence"/>
</dbReference>
<keyword evidence="3" id="KW-1185">Reference proteome</keyword>
<dbReference type="EMBL" id="MUMY01000017">
    <property type="protein sequence ID" value="ONM47184.1"/>
    <property type="molecule type" value="Genomic_DNA"/>
</dbReference>
<name>A0A1V2TCF6_9NOCA</name>
<organism evidence="2 3">
    <name type="scientific">Nocardia donostiensis</name>
    <dbReference type="NCBI Taxonomy" id="1538463"/>
    <lineage>
        <taxon>Bacteria</taxon>
        <taxon>Bacillati</taxon>
        <taxon>Actinomycetota</taxon>
        <taxon>Actinomycetes</taxon>
        <taxon>Mycobacteriales</taxon>
        <taxon>Nocardiaceae</taxon>
        <taxon>Nocardia</taxon>
    </lineage>
</organism>